<reference evidence="3 4" key="1">
    <citation type="submission" date="2018-05" db="EMBL/GenBank/DDBJ databases">
        <title>Leucothrix arctica sp. nov., isolated from Arctic seawater.</title>
        <authorList>
            <person name="Choi A."/>
            <person name="Baek K."/>
        </authorList>
    </citation>
    <scope>NUCLEOTIDE SEQUENCE [LARGE SCALE GENOMIC DNA]</scope>
    <source>
        <strain evidence="3 4">IMCC9719</strain>
    </source>
</reference>
<name>A0A317CH11_9GAMM</name>
<evidence type="ECO:0000313" key="4">
    <source>
        <dbReference type="Proteomes" id="UP000245506"/>
    </source>
</evidence>
<dbReference type="OrthoDB" id="6359917at2"/>
<feature type="signal peptide" evidence="1">
    <location>
        <begin position="1"/>
        <end position="20"/>
    </location>
</feature>
<organism evidence="3 4">
    <name type="scientific">Leucothrix arctica</name>
    <dbReference type="NCBI Taxonomy" id="1481894"/>
    <lineage>
        <taxon>Bacteria</taxon>
        <taxon>Pseudomonadati</taxon>
        <taxon>Pseudomonadota</taxon>
        <taxon>Gammaproteobacteria</taxon>
        <taxon>Thiotrichales</taxon>
        <taxon>Thiotrichaceae</taxon>
        <taxon>Leucothrix</taxon>
    </lineage>
</organism>
<dbReference type="Proteomes" id="UP000245506">
    <property type="component" value="Unassembled WGS sequence"/>
</dbReference>
<sequence>MTTLFLLLILSTAIASPLAAAPYVEMDTFISSEPIALEAISDDWKGRYSPNGEKQTASVWLESGYKKNNWSIGALYREEQQFTFSSDTADLFYTISNDQDLDQNRAYKIDLDAYRFRGFGARIAKHFKPTSTLELSLGTSLFSASNLLDGQVSGVATAEDGDNYNFQLDGDYVYDEDVLFNRPNTNAPSGIGVAVDLSVKWKPNQNTKVDLRVKDLAGAIRWRDVPYTEAQANSETNTTTEDGFSSINPILSGIEGYKPDYTQKLKPSADLHAQYQFKNTAYTAGAKAKYINESRLFAVGAAKQTNKGKLALYYWPDISTLEAAFQGKKLGLSFAIDSLDSSEVKTLWLSLQYQ</sequence>
<dbReference type="RefSeq" id="WP_146201366.1">
    <property type="nucleotide sequence ID" value="NZ_QGKL01000033.1"/>
</dbReference>
<evidence type="ECO:0000256" key="1">
    <source>
        <dbReference type="SAM" id="SignalP"/>
    </source>
</evidence>
<comment type="caution">
    <text evidence="3">The sequence shown here is derived from an EMBL/GenBank/DDBJ whole genome shotgun (WGS) entry which is preliminary data.</text>
</comment>
<protein>
    <recommendedName>
        <fullName evidence="2">DUF5723 domain-containing protein</fullName>
    </recommendedName>
</protein>
<dbReference type="AlphaFoldDB" id="A0A317CH11"/>
<accession>A0A317CH11</accession>
<keyword evidence="1" id="KW-0732">Signal</keyword>
<dbReference type="InterPro" id="IPR043781">
    <property type="entry name" value="DUF5723"/>
</dbReference>
<evidence type="ECO:0000313" key="3">
    <source>
        <dbReference type="EMBL" id="PWQ95542.1"/>
    </source>
</evidence>
<gene>
    <name evidence="3" type="ORF">DKT75_12220</name>
</gene>
<dbReference type="Pfam" id="PF18990">
    <property type="entry name" value="DUF5723"/>
    <property type="match status" value="1"/>
</dbReference>
<proteinExistence type="predicted"/>
<dbReference type="EMBL" id="QGKL01000033">
    <property type="protein sequence ID" value="PWQ95542.1"/>
    <property type="molecule type" value="Genomic_DNA"/>
</dbReference>
<keyword evidence="4" id="KW-1185">Reference proteome</keyword>
<evidence type="ECO:0000259" key="2">
    <source>
        <dbReference type="Pfam" id="PF18990"/>
    </source>
</evidence>
<feature type="chain" id="PRO_5016414392" description="DUF5723 domain-containing protein" evidence="1">
    <location>
        <begin position="21"/>
        <end position="354"/>
    </location>
</feature>
<feature type="domain" description="DUF5723" evidence="2">
    <location>
        <begin position="63"/>
        <end position="289"/>
    </location>
</feature>